<accession>A0A8S5UTE5</accession>
<name>A0A8S5UTE5_9CAUD</name>
<evidence type="ECO:0000313" key="1">
    <source>
        <dbReference type="EMBL" id="DAF97715.1"/>
    </source>
</evidence>
<reference evidence="1" key="1">
    <citation type="journal article" date="2021" name="Proc. Natl. Acad. Sci. U.S.A.">
        <title>A Catalog of Tens of Thousands of Viruses from Human Metagenomes Reveals Hidden Associations with Chronic Diseases.</title>
        <authorList>
            <person name="Tisza M.J."/>
            <person name="Buck C.B."/>
        </authorList>
    </citation>
    <scope>NUCLEOTIDE SEQUENCE</scope>
    <source>
        <strain evidence="1">CtYA416</strain>
    </source>
</reference>
<organism evidence="1">
    <name type="scientific">Myoviridae sp. ctYA416</name>
    <dbReference type="NCBI Taxonomy" id="2825125"/>
    <lineage>
        <taxon>Viruses</taxon>
        <taxon>Duplodnaviria</taxon>
        <taxon>Heunggongvirae</taxon>
        <taxon>Uroviricota</taxon>
        <taxon>Caudoviricetes</taxon>
    </lineage>
</organism>
<dbReference type="EMBL" id="BK016136">
    <property type="protein sequence ID" value="DAF97715.1"/>
    <property type="molecule type" value="Genomic_DNA"/>
</dbReference>
<protein>
    <submittedName>
        <fullName evidence="1">Uncharacterized protein</fullName>
    </submittedName>
</protein>
<proteinExistence type="predicted"/>
<sequence>MAYNYELDKITYQELSISLQNTIKANKAHRENDDIHVTLEDKAAWNTVKDLPLVTTTTKGYMSPEDKVKLDTVETGANNYVHPKSGVRPGVYFQVEVNDEGHVILGRNPSKLNTTADNADRLGNIPASAYAKLVAPNFLGEATTETPNGKNLIQIANVEYVNKRRPYIKQDETPGEVDYPRFWIGPNNCLNAHDDVKNWNSVYSEASLSVKALNLETNRPTKPNDYSGFLKFAGLREVAKLGLTRIHSTSTKLATVFGMRGDSTEVAYEFILIDDFIYVRSGKDRTWGLEKPLFGGDTRPDNAVTYNESGHIVAGDIEMWIGEE</sequence>